<protein>
    <submittedName>
        <fullName evidence="5">Nuclease (SNase domain-containing protein)</fullName>
    </submittedName>
</protein>
<evidence type="ECO:0000256" key="2">
    <source>
        <dbReference type="ARBA" id="ARBA00022759"/>
    </source>
</evidence>
<dbReference type="Proteomes" id="UP000014975">
    <property type="component" value="Unassembled WGS sequence"/>
</dbReference>
<dbReference type="GO" id="GO:0004519">
    <property type="term" value="F:endonuclease activity"/>
    <property type="evidence" value="ECO:0007669"/>
    <property type="project" value="UniProtKB-KW"/>
</dbReference>
<dbReference type="PANTHER" id="PTHR12302">
    <property type="entry name" value="EBNA2 BINDING PROTEIN P100"/>
    <property type="match status" value="1"/>
</dbReference>
<keyword evidence="6" id="KW-1185">Reference proteome</keyword>
<evidence type="ECO:0000313" key="6">
    <source>
        <dbReference type="Proteomes" id="UP000014975"/>
    </source>
</evidence>
<evidence type="ECO:0000256" key="1">
    <source>
        <dbReference type="ARBA" id="ARBA00022722"/>
    </source>
</evidence>
<dbReference type="OrthoDB" id="4376109at2"/>
<evidence type="ECO:0000259" key="4">
    <source>
        <dbReference type="PROSITE" id="PS50830"/>
    </source>
</evidence>
<dbReference type="SMART" id="SM00318">
    <property type="entry name" value="SNc"/>
    <property type="match status" value="1"/>
</dbReference>
<dbReference type="InterPro" id="IPR035437">
    <property type="entry name" value="SNase_OB-fold_sf"/>
</dbReference>
<name>S7T1I0_9BACT</name>
<comment type="caution">
    <text evidence="5">The sequence shown here is derived from an EMBL/GenBank/DDBJ whole genome shotgun (WGS) entry which is preliminary data.</text>
</comment>
<keyword evidence="3" id="KW-0378">Hydrolase</keyword>
<evidence type="ECO:0000313" key="5">
    <source>
        <dbReference type="EMBL" id="EPR30350.1"/>
    </source>
</evidence>
<accession>S7T1I0</accession>
<dbReference type="eggNOG" id="COG1525">
    <property type="taxonomic scope" value="Bacteria"/>
</dbReference>
<organism evidence="5 6">
    <name type="scientific">Alkalidesulfovibrio alkalitolerans DSM 16529</name>
    <dbReference type="NCBI Taxonomy" id="1121439"/>
    <lineage>
        <taxon>Bacteria</taxon>
        <taxon>Pseudomonadati</taxon>
        <taxon>Thermodesulfobacteriota</taxon>
        <taxon>Desulfovibrionia</taxon>
        <taxon>Desulfovibrionales</taxon>
        <taxon>Desulfovibrionaceae</taxon>
        <taxon>Alkalidesulfovibrio</taxon>
    </lineage>
</organism>
<dbReference type="InterPro" id="IPR016071">
    <property type="entry name" value="Staphylococal_nuclease_OB-fold"/>
</dbReference>
<dbReference type="EMBL" id="ATHI01000032">
    <property type="protein sequence ID" value="EPR30350.1"/>
    <property type="molecule type" value="Genomic_DNA"/>
</dbReference>
<dbReference type="SUPFAM" id="SSF50199">
    <property type="entry name" value="Staphylococcal nuclease"/>
    <property type="match status" value="1"/>
</dbReference>
<sequence length="233" mass="25895">MRNGFNSRTFMQKAAMCRLFAFFWLALCLVLPIPSGAAGPETVRARFIIDGDTFTTTDGRTVRLAAIDAPEIGRDGRPDEHYAAQARERLRALVFGKEVELVSDGSGRDRHGRILAHVILPEGGTAQEALVREGFAIVYPHDDNDPSRLGLLIAMQRQAILEGKGMWPRVLVSPFAEMSFLGNQASKRFGPVDCVVTRRISGGRRVDFPGLREAFWEGFAPYRECRSPFALQN</sequence>
<proteinExistence type="predicted"/>
<keyword evidence="1" id="KW-0540">Nuclease</keyword>
<evidence type="ECO:0000256" key="3">
    <source>
        <dbReference type="ARBA" id="ARBA00022801"/>
    </source>
</evidence>
<dbReference type="RefSeq" id="WP_020888186.1">
    <property type="nucleotide sequence ID" value="NZ_ATHI01000032.1"/>
</dbReference>
<keyword evidence="2" id="KW-0255">Endonuclease</keyword>
<dbReference type="PATRIC" id="fig|1121439.3.peg.2877"/>
<dbReference type="Gene3D" id="2.40.50.90">
    <property type="match status" value="1"/>
</dbReference>
<dbReference type="STRING" id="1121439.dsat_1490"/>
<gene>
    <name evidence="5" type="ORF">dsat_1490</name>
</gene>
<dbReference type="Pfam" id="PF00565">
    <property type="entry name" value="SNase"/>
    <property type="match status" value="1"/>
</dbReference>
<feature type="domain" description="TNase-like" evidence="4">
    <location>
        <begin position="39"/>
        <end position="169"/>
    </location>
</feature>
<dbReference type="GO" id="GO:0016787">
    <property type="term" value="F:hydrolase activity"/>
    <property type="evidence" value="ECO:0007669"/>
    <property type="project" value="UniProtKB-KW"/>
</dbReference>
<dbReference type="AlphaFoldDB" id="S7T1I0"/>
<dbReference type="PANTHER" id="PTHR12302:SF3">
    <property type="entry name" value="SERINE_THREONINE-PROTEIN KINASE 31"/>
    <property type="match status" value="1"/>
</dbReference>
<reference evidence="5 6" key="1">
    <citation type="journal article" date="2013" name="Genome Announc.">
        <title>Draft genome sequences for three mercury-methylating, sulfate-reducing bacteria.</title>
        <authorList>
            <person name="Brown S.D."/>
            <person name="Hurt R.A.Jr."/>
            <person name="Gilmour C.C."/>
            <person name="Elias D.A."/>
        </authorList>
    </citation>
    <scope>NUCLEOTIDE SEQUENCE [LARGE SCALE GENOMIC DNA]</scope>
    <source>
        <strain evidence="5 6">DSM 16529</strain>
    </source>
</reference>
<dbReference type="PROSITE" id="PS50830">
    <property type="entry name" value="TNASE_3"/>
    <property type="match status" value="1"/>
</dbReference>